<dbReference type="InterPro" id="IPR036908">
    <property type="entry name" value="RlpA-like_sf"/>
</dbReference>
<dbReference type="EMBL" id="SPHZ02000003">
    <property type="protein sequence ID" value="KAF0925010.1"/>
    <property type="molecule type" value="Genomic_DNA"/>
</dbReference>
<keyword evidence="4" id="KW-1185">Reference proteome</keyword>
<gene>
    <name evidence="3" type="ORF">E2562_015328</name>
</gene>
<evidence type="ECO:0000256" key="1">
    <source>
        <dbReference type="ARBA" id="ARBA00022729"/>
    </source>
</evidence>
<dbReference type="Gene3D" id="2.40.40.10">
    <property type="entry name" value="RlpA-like domain"/>
    <property type="match status" value="1"/>
</dbReference>
<sequence>MIVAGSPSIYKSCLGCGSCYQVHIRTVYREMHWQQCLLGQPVTLVITDECPEGSCLNEPVHFDLSGTALSAMAKPGQAD</sequence>
<name>A0A6G1EJK5_9ORYZ</name>
<dbReference type="SUPFAM" id="SSF50685">
    <property type="entry name" value="Barwin-like endoglucanases"/>
    <property type="match status" value="1"/>
</dbReference>
<reference evidence="3 4" key="1">
    <citation type="submission" date="2019-11" db="EMBL/GenBank/DDBJ databases">
        <title>Whole genome sequence of Oryza granulata.</title>
        <authorList>
            <person name="Li W."/>
        </authorList>
    </citation>
    <scope>NUCLEOTIDE SEQUENCE [LARGE SCALE GENOMIC DNA]</scope>
    <source>
        <strain evidence="4">cv. Menghai</strain>
        <tissue evidence="3">Leaf</tissue>
    </source>
</reference>
<comment type="caution">
    <text evidence="3">The sequence shown here is derived from an EMBL/GenBank/DDBJ whole genome shotgun (WGS) entry which is preliminary data.</text>
</comment>
<feature type="domain" description="Expansin-like EG45" evidence="2">
    <location>
        <begin position="1"/>
        <end position="79"/>
    </location>
</feature>
<organism evidence="3 4">
    <name type="scientific">Oryza meyeriana var. granulata</name>
    <dbReference type="NCBI Taxonomy" id="110450"/>
    <lineage>
        <taxon>Eukaryota</taxon>
        <taxon>Viridiplantae</taxon>
        <taxon>Streptophyta</taxon>
        <taxon>Embryophyta</taxon>
        <taxon>Tracheophyta</taxon>
        <taxon>Spermatophyta</taxon>
        <taxon>Magnoliopsida</taxon>
        <taxon>Liliopsida</taxon>
        <taxon>Poales</taxon>
        <taxon>Poaceae</taxon>
        <taxon>BOP clade</taxon>
        <taxon>Oryzoideae</taxon>
        <taxon>Oryzeae</taxon>
        <taxon>Oryzinae</taxon>
        <taxon>Oryza</taxon>
        <taxon>Oryza meyeriana</taxon>
    </lineage>
</organism>
<protein>
    <recommendedName>
        <fullName evidence="2">Expansin-like EG45 domain-containing protein</fullName>
    </recommendedName>
</protein>
<dbReference type="Pfam" id="PF03330">
    <property type="entry name" value="DPBB_1"/>
    <property type="match status" value="1"/>
</dbReference>
<dbReference type="AlphaFoldDB" id="A0A6G1EJK5"/>
<accession>A0A6G1EJK5</accession>
<dbReference type="PROSITE" id="PS50842">
    <property type="entry name" value="EXPANSIN_EG45"/>
    <property type="match status" value="1"/>
</dbReference>
<dbReference type="PANTHER" id="PTHR31692">
    <property type="entry name" value="EXPANSIN-B3"/>
    <property type="match status" value="1"/>
</dbReference>
<proteinExistence type="predicted"/>
<evidence type="ECO:0000313" key="4">
    <source>
        <dbReference type="Proteomes" id="UP000479710"/>
    </source>
</evidence>
<dbReference type="InterPro" id="IPR007112">
    <property type="entry name" value="Expansin/allergen_DPBB_dom"/>
</dbReference>
<dbReference type="Proteomes" id="UP000479710">
    <property type="component" value="Unassembled WGS sequence"/>
</dbReference>
<dbReference type="OrthoDB" id="685493at2759"/>
<dbReference type="PANTHER" id="PTHR31692:SF76">
    <property type="entry name" value="EXPANSIN-B15"/>
    <property type="match status" value="1"/>
</dbReference>
<keyword evidence="1" id="KW-0732">Signal</keyword>
<dbReference type="InterPro" id="IPR009009">
    <property type="entry name" value="RlpA-like_DPBB"/>
</dbReference>
<evidence type="ECO:0000259" key="2">
    <source>
        <dbReference type="PROSITE" id="PS50842"/>
    </source>
</evidence>
<evidence type="ECO:0000313" key="3">
    <source>
        <dbReference type="EMBL" id="KAF0925010.1"/>
    </source>
</evidence>